<comment type="caution">
    <text evidence="1">The sequence shown here is derived from an EMBL/GenBank/DDBJ whole genome shotgun (WGS) entry which is preliminary data.</text>
</comment>
<accession>A0ABU2KMX9</accession>
<proteinExistence type="predicted"/>
<evidence type="ECO:0008006" key="3">
    <source>
        <dbReference type="Google" id="ProtNLM"/>
    </source>
</evidence>
<dbReference type="RefSeq" id="WP_311543036.1">
    <property type="nucleotide sequence ID" value="NZ_JAVREK010000001.1"/>
</dbReference>
<protein>
    <recommendedName>
        <fullName evidence="3">Thiazolylpeptide-type bacteriocin</fullName>
    </recommendedName>
</protein>
<gene>
    <name evidence="1" type="ORF">RM446_00665</name>
</gene>
<organism evidence="1 2">
    <name type="scientific">Streptomonospora wellingtoniae</name>
    <dbReference type="NCBI Taxonomy" id="3075544"/>
    <lineage>
        <taxon>Bacteria</taxon>
        <taxon>Bacillati</taxon>
        <taxon>Actinomycetota</taxon>
        <taxon>Actinomycetes</taxon>
        <taxon>Streptosporangiales</taxon>
        <taxon>Nocardiopsidaceae</taxon>
        <taxon>Streptomonospora</taxon>
    </lineage>
</organism>
<keyword evidence="2" id="KW-1185">Reference proteome</keyword>
<name>A0ABU2KMX9_9ACTN</name>
<evidence type="ECO:0000313" key="1">
    <source>
        <dbReference type="EMBL" id="MDT0300620.1"/>
    </source>
</evidence>
<dbReference type="EMBL" id="JAVREK010000001">
    <property type="protein sequence ID" value="MDT0300620.1"/>
    <property type="molecule type" value="Genomic_DNA"/>
</dbReference>
<reference evidence="2" key="1">
    <citation type="submission" date="2023-07" db="EMBL/GenBank/DDBJ databases">
        <title>30 novel species of actinomycetes from the DSMZ collection.</title>
        <authorList>
            <person name="Nouioui I."/>
        </authorList>
    </citation>
    <scope>NUCLEOTIDE SEQUENCE [LARGE SCALE GENOMIC DNA]</scope>
    <source>
        <strain evidence="2">DSM 45055</strain>
    </source>
</reference>
<sequence>MSEELLEDEFSLDLRIDHTTVSTSSAAATNNGGCETSRTSLCTDTLSTCC</sequence>
<dbReference type="Proteomes" id="UP001183226">
    <property type="component" value="Unassembled WGS sequence"/>
</dbReference>
<evidence type="ECO:0000313" key="2">
    <source>
        <dbReference type="Proteomes" id="UP001183226"/>
    </source>
</evidence>